<dbReference type="Gene3D" id="2.150.10.10">
    <property type="entry name" value="Serralysin-like metalloprotease, C-terminal"/>
    <property type="match status" value="6"/>
</dbReference>
<evidence type="ECO:0000256" key="3">
    <source>
        <dbReference type="SAM" id="MobiDB-lite"/>
    </source>
</evidence>
<dbReference type="SUPFAM" id="SSF51120">
    <property type="entry name" value="beta-Roll"/>
    <property type="match status" value="4"/>
</dbReference>
<gene>
    <name evidence="5" type="ORF">CLV88_101391</name>
</gene>
<keyword evidence="2" id="KW-0964">Secreted</keyword>
<dbReference type="Pfam" id="PF21959">
    <property type="entry name" value="DUF6923"/>
    <property type="match status" value="1"/>
</dbReference>
<accession>A0A2P8FJR7</accession>
<dbReference type="GO" id="GO:0005509">
    <property type="term" value="F:calcium ion binding"/>
    <property type="evidence" value="ECO:0007669"/>
    <property type="project" value="InterPro"/>
</dbReference>
<dbReference type="PRINTS" id="PR00313">
    <property type="entry name" value="CABNDNGRPT"/>
</dbReference>
<evidence type="ECO:0000313" key="5">
    <source>
        <dbReference type="EMBL" id="PSL21966.1"/>
    </source>
</evidence>
<reference evidence="5 6" key="1">
    <citation type="submission" date="2018-03" db="EMBL/GenBank/DDBJ databases">
        <title>Genomic Encyclopedia of Archaeal and Bacterial Type Strains, Phase II (KMG-II): from individual species to whole genera.</title>
        <authorList>
            <person name="Goeker M."/>
        </authorList>
    </citation>
    <scope>NUCLEOTIDE SEQUENCE [LARGE SCALE GENOMIC DNA]</scope>
    <source>
        <strain evidence="5 6">DSM 100673</strain>
    </source>
</reference>
<evidence type="ECO:0000256" key="2">
    <source>
        <dbReference type="ARBA" id="ARBA00022525"/>
    </source>
</evidence>
<keyword evidence="6" id="KW-1185">Reference proteome</keyword>
<organism evidence="5 6">
    <name type="scientific">Shimia abyssi</name>
    <dbReference type="NCBI Taxonomy" id="1662395"/>
    <lineage>
        <taxon>Bacteria</taxon>
        <taxon>Pseudomonadati</taxon>
        <taxon>Pseudomonadota</taxon>
        <taxon>Alphaproteobacteria</taxon>
        <taxon>Rhodobacterales</taxon>
        <taxon>Roseobacteraceae</taxon>
    </lineage>
</organism>
<dbReference type="OrthoDB" id="8479154at2"/>
<proteinExistence type="predicted"/>
<dbReference type="InterPro" id="IPR011049">
    <property type="entry name" value="Serralysin-like_metalloprot_C"/>
</dbReference>
<feature type="domain" description="DUF6923" evidence="4">
    <location>
        <begin position="160"/>
        <end position="365"/>
    </location>
</feature>
<dbReference type="PROSITE" id="PS00330">
    <property type="entry name" value="HEMOLYSIN_CALCIUM"/>
    <property type="match status" value="4"/>
</dbReference>
<dbReference type="SUPFAM" id="SSF63825">
    <property type="entry name" value="YWTD domain"/>
    <property type="match status" value="1"/>
</dbReference>
<dbReference type="Proteomes" id="UP000240418">
    <property type="component" value="Unassembled WGS sequence"/>
</dbReference>
<comment type="subcellular location">
    <subcellularLocation>
        <location evidence="1">Secreted</location>
    </subcellularLocation>
</comment>
<feature type="region of interest" description="Disordered" evidence="3">
    <location>
        <begin position="842"/>
        <end position="872"/>
    </location>
</feature>
<evidence type="ECO:0000256" key="1">
    <source>
        <dbReference type="ARBA" id="ARBA00004613"/>
    </source>
</evidence>
<dbReference type="InterPro" id="IPR001343">
    <property type="entry name" value="Hemolysn_Ca-bd"/>
</dbReference>
<feature type="compositionally biased region" description="Polar residues" evidence="3">
    <location>
        <begin position="847"/>
        <end position="857"/>
    </location>
</feature>
<evidence type="ECO:0000259" key="4">
    <source>
        <dbReference type="Pfam" id="PF21959"/>
    </source>
</evidence>
<evidence type="ECO:0000313" key="6">
    <source>
        <dbReference type="Proteomes" id="UP000240418"/>
    </source>
</evidence>
<comment type="caution">
    <text evidence="5">The sequence shown here is derived from an EMBL/GenBank/DDBJ whole genome shotgun (WGS) entry which is preliminary data.</text>
</comment>
<dbReference type="PANTHER" id="PTHR38340:SF1">
    <property type="entry name" value="S-LAYER PROTEIN"/>
    <property type="match status" value="1"/>
</dbReference>
<name>A0A2P8FJR7_9RHOB</name>
<dbReference type="InterPro" id="IPR018511">
    <property type="entry name" value="Hemolysin-typ_Ca-bd_CS"/>
</dbReference>
<feature type="region of interest" description="Disordered" evidence="3">
    <location>
        <begin position="885"/>
        <end position="904"/>
    </location>
</feature>
<dbReference type="RefSeq" id="WP_106606677.1">
    <property type="nucleotide sequence ID" value="NZ_PYGJ01000001.1"/>
</dbReference>
<protein>
    <submittedName>
        <fullName evidence="5">Ca2+-binding RTX toxin-like protein</fullName>
    </submittedName>
</protein>
<dbReference type="EMBL" id="PYGJ01000001">
    <property type="protein sequence ID" value="PSL21966.1"/>
    <property type="molecule type" value="Genomic_DNA"/>
</dbReference>
<dbReference type="InterPro" id="IPR054215">
    <property type="entry name" value="DUF6923"/>
</dbReference>
<dbReference type="InterPro" id="IPR050557">
    <property type="entry name" value="RTX_toxin/Mannuronan_C5-epim"/>
</dbReference>
<dbReference type="AlphaFoldDB" id="A0A2P8FJR7"/>
<dbReference type="GO" id="GO:0005576">
    <property type="term" value="C:extracellular region"/>
    <property type="evidence" value="ECO:0007669"/>
    <property type="project" value="UniProtKB-SubCell"/>
</dbReference>
<dbReference type="Pfam" id="PF00353">
    <property type="entry name" value="HemolysinCabind"/>
    <property type="match status" value="7"/>
</dbReference>
<sequence length="996" mass="102435">MDNLLNDTEERLTFEQYSVSDHWVSNEGDDGTASLSTSVETVLGVPYELEFNLAANLSASVQSVSVEVFFNGESIGEFVHDGGVFETYSFDLTGIGGTAQLSFEISHSLDGPNGAINATGVVPSISQDMHFMGEDVTVDAFEPGQSAIYQVLNGQLVKFDLDTNSYTEAEVPAAVNVNAIGFSAEDNLIYGIARSNGVDATGNPIARNDVVAIDARGATYAVSRGEMGSYIGDVDDNGNLWTFSGNLRSVVVYDLSESHPDGSLVHQTLSLPAVGLPTSGLADLAFHASSQTFFGVAHSGSLGQPGTLVSIDISEVALGGQPIVTTQVISGIIVDGEIRDGIPTGAFGATIVDGDGNVYIGANNTDHDLDSATPQSGGFYRVVPGADGGLYMELLADAPRVGSNDGAMDTRGVDPFLGIDSSSTVLLRTPVVSIAVAEDDLVRLAATGDGETIDLLANDDVSEGETLTLTHLNGQAVTIGDEITLENGEIVTYLGNGLVFILPSSAPRDVTTELTYNIVNQSGITDTATLTIETSPVQGTAGNDHMVGYVDADGTQIDGSDGANDVILGYGGNDKIFAGAGNDIVYGGVGNDFIRGQSGDDIIYGEDGRDVLDGGSGNDIMFGGAGNDTYFVDSLGDQVSEAGGDGVDTVKSRVDFTLDEGLENLWLLRGSDAIFGTGNAARNMIVGNGNDNVLRGMAGNDNLIGGSGNDTLYGGDDHDKLHGGDGADLLFGDAGNDKLHGGAGNDTAHGGDGNDTLCPGDGDDVMYGGDGNDLLSGNAGADIAYGGLGNDTYKVTDALDTIVEYADEGHDVVHAFADFSLSEHVEDLVFLGSGDLSGAGNDDANRLTGNTGDNVLSGNGGNDHIDGGAGDDVVSGDDGADKLLGRAGNDTLSGGGGDDTLAGGDGDDVLSGGIGHDFLCGDAGADTFQFQSGDGTDEIRAFDIVEDTVHLFDIQATSVAWAEDARGTRLVIDAEDSILFCGLSYEQLQSADIVFL</sequence>
<dbReference type="PANTHER" id="PTHR38340">
    <property type="entry name" value="S-LAYER PROTEIN"/>
    <property type="match status" value="1"/>
</dbReference>